<feature type="transmembrane region" description="Helical" evidence="2">
    <location>
        <begin position="54"/>
        <end position="74"/>
    </location>
</feature>
<protein>
    <submittedName>
        <fullName evidence="3">Uncharacterized protein</fullName>
    </submittedName>
</protein>
<dbReference type="AlphaFoldDB" id="A0A8J3BP26"/>
<reference evidence="3" key="1">
    <citation type="journal article" date="2014" name="Int. J. Syst. Evol. Microbiol.">
        <title>Complete genome sequence of Corynebacterium casei LMG S-19264T (=DSM 44701T), isolated from a smear-ripened cheese.</title>
        <authorList>
            <consortium name="US DOE Joint Genome Institute (JGI-PGF)"/>
            <person name="Walter F."/>
            <person name="Albersmeier A."/>
            <person name="Kalinowski J."/>
            <person name="Ruckert C."/>
        </authorList>
    </citation>
    <scope>NUCLEOTIDE SEQUENCE</scope>
    <source>
        <strain evidence="3">JCM 12862</strain>
    </source>
</reference>
<dbReference type="Proteomes" id="UP000612329">
    <property type="component" value="Unassembled WGS sequence"/>
</dbReference>
<reference evidence="3" key="2">
    <citation type="submission" date="2020-09" db="EMBL/GenBank/DDBJ databases">
        <authorList>
            <person name="Sun Q."/>
            <person name="Ohkuma M."/>
        </authorList>
    </citation>
    <scope>NUCLEOTIDE SEQUENCE</scope>
    <source>
        <strain evidence="3">JCM 12862</strain>
    </source>
</reference>
<feature type="region of interest" description="Disordered" evidence="1">
    <location>
        <begin position="1"/>
        <end position="32"/>
    </location>
</feature>
<organism evidence="3 4">
    <name type="scientific">Yeosuana aromativorans</name>
    <dbReference type="NCBI Taxonomy" id="288019"/>
    <lineage>
        <taxon>Bacteria</taxon>
        <taxon>Pseudomonadati</taxon>
        <taxon>Bacteroidota</taxon>
        <taxon>Flavobacteriia</taxon>
        <taxon>Flavobacteriales</taxon>
        <taxon>Flavobacteriaceae</taxon>
        <taxon>Yeosuana</taxon>
    </lineage>
</organism>
<dbReference type="RefSeq" id="WP_188654510.1">
    <property type="nucleotide sequence ID" value="NZ_BMNR01000008.1"/>
</dbReference>
<sequence length="79" mass="9014">MLLKPRKNKSFSYTPRFSKDNDANTNQDETSKIGDFSSKWRESRGLGAKKPKRGLPLSLLLLVLVIVLICMYLLDIKSK</sequence>
<keyword evidence="4" id="KW-1185">Reference proteome</keyword>
<keyword evidence="2" id="KW-0812">Transmembrane</keyword>
<proteinExistence type="predicted"/>
<keyword evidence="2" id="KW-1133">Transmembrane helix</keyword>
<gene>
    <name evidence="3" type="ORF">GCM10007962_29240</name>
</gene>
<evidence type="ECO:0000313" key="3">
    <source>
        <dbReference type="EMBL" id="GGK33056.1"/>
    </source>
</evidence>
<evidence type="ECO:0000313" key="4">
    <source>
        <dbReference type="Proteomes" id="UP000612329"/>
    </source>
</evidence>
<comment type="caution">
    <text evidence="3">The sequence shown here is derived from an EMBL/GenBank/DDBJ whole genome shotgun (WGS) entry which is preliminary data.</text>
</comment>
<dbReference type="EMBL" id="BMNR01000008">
    <property type="protein sequence ID" value="GGK33056.1"/>
    <property type="molecule type" value="Genomic_DNA"/>
</dbReference>
<accession>A0A8J3BP26</accession>
<evidence type="ECO:0000256" key="2">
    <source>
        <dbReference type="SAM" id="Phobius"/>
    </source>
</evidence>
<evidence type="ECO:0000256" key="1">
    <source>
        <dbReference type="SAM" id="MobiDB-lite"/>
    </source>
</evidence>
<keyword evidence="2" id="KW-0472">Membrane</keyword>
<name>A0A8J3BP26_9FLAO</name>